<sequence>MSDDFKKFKTSTHEDFYKRTGIQPPKSISINRELFCANELKCFEDYFTSLCTDLTIYNQLFCSDEACSVLNEFNGLLFYRIQRSFIEKICLKVACLMDPASSGRGGQNENLSLARLVEVAANDELTQTYSRLQNSYENTGIKIWRNKILAHTDLKTAMGEYDFELKFDANTLTEIIREIQDIFDLIKDPKTYTDIEVTLPFDKDVSSFIAKLRMANDQHGK</sequence>
<dbReference type="EMBL" id="JAVDWR010000002">
    <property type="protein sequence ID" value="MDR7120324.1"/>
    <property type="molecule type" value="Genomic_DNA"/>
</dbReference>
<reference evidence="2 3" key="1">
    <citation type="submission" date="2023-07" db="EMBL/GenBank/DDBJ databases">
        <title>Sorghum-associated microbial communities from plants grown in Nebraska, USA.</title>
        <authorList>
            <person name="Schachtman D."/>
        </authorList>
    </citation>
    <scope>NUCLEOTIDE SEQUENCE [LARGE SCALE GENOMIC DNA]</scope>
    <source>
        <strain evidence="2 3">4138</strain>
    </source>
</reference>
<dbReference type="Proteomes" id="UP001257909">
    <property type="component" value="Unassembled WGS sequence"/>
</dbReference>
<protein>
    <recommendedName>
        <fullName evidence="1">HEPN AbiU2-like domain-containing protein</fullName>
    </recommendedName>
</protein>
<comment type="caution">
    <text evidence="2">The sequence shown here is derived from an EMBL/GenBank/DDBJ whole genome shotgun (WGS) entry which is preliminary data.</text>
</comment>
<dbReference type="Pfam" id="PF18734">
    <property type="entry name" value="HEPN_AbiU2"/>
    <property type="match status" value="1"/>
</dbReference>
<proteinExistence type="predicted"/>
<evidence type="ECO:0000313" key="3">
    <source>
        <dbReference type="Proteomes" id="UP001257909"/>
    </source>
</evidence>
<dbReference type="RefSeq" id="WP_310275662.1">
    <property type="nucleotide sequence ID" value="NZ_JAVDWR010000002.1"/>
</dbReference>
<gene>
    <name evidence="2" type="ORF">J2W69_001253</name>
</gene>
<keyword evidence="3" id="KW-1185">Reference proteome</keyword>
<evidence type="ECO:0000313" key="2">
    <source>
        <dbReference type="EMBL" id="MDR7120324.1"/>
    </source>
</evidence>
<dbReference type="InterPro" id="IPR040704">
    <property type="entry name" value="HEPN_AbiU2"/>
</dbReference>
<organism evidence="2 3">
    <name type="scientific">Rheinheimera soli</name>
    <dbReference type="NCBI Taxonomy" id="443616"/>
    <lineage>
        <taxon>Bacteria</taxon>
        <taxon>Pseudomonadati</taxon>
        <taxon>Pseudomonadota</taxon>
        <taxon>Gammaproteobacteria</taxon>
        <taxon>Chromatiales</taxon>
        <taxon>Chromatiaceae</taxon>
        <taxon>Rheinheimera</taxon>
    </lineage>
</organism>
<evidence type="ECO:0000259" key="1">
    <source>
        <dbReference type="Pfam" id="PF18734"/>
    </source>
</evidence>
<name>A0ABU1VX96_9GAMM</name>
<feature type="domain" description="HEPN AbiU2-like" evidence="1">
    <location>
        <begin position="43"/>
        <end position="185"/>
    </location>
</feature>
<accession>A0ABU1VX96</accession>